<protein>
    <submittedName>
        <fullName evidence="2">Uncharacterized protein</fullName>
    </submittedName>
</protein>
<feature type="region of interest" description="Disordered" evidence="1">
    <location>
        <begin position="18"/>
        <end position="64"/>
    </location>
</feature>
<name>A0A1X7U2Y6_AMPQE</name>
<dbReference type="EnsemblMetazoa" id="Aqu2.1.22125_001">
    <property type="protein sequence ID" value="Aqu2.1.22125_001"/>
    <property type="gene ID" value="Aqu2.1.22125"/>
</dbReference>
<accession>A0A1X7U2Y6</accession>
<feature type="compositionally biased region" description="Pro residues" evidence="1">
    <location>
        <begin position="22"/>
        <end position="31"/>
    </location>
</feature>
<evidence type="ECO:0000256" key="1">
    <source>
        <dbReference type="SAM" id="MobiDB-lite"/>
    </source>
</evidence>
<dbReference type="InParanoid" id="A0A1X7U2Y6"/>
<evidence type="ECO:0000313" key="2">
    <source>
        <dbReference type="EnsemblMetazoa" id="Aqu2.1.22125_001"/>
    </source>
</evidence>
<dbReference type="AlphaFoldDB" id="A0A1X7U2Y6"/>
<sequence length="97" mass="10563">MNSQPETLPLVIYHCHLHHPENAPPASPLLPPQNQETELADRGGSHGRGGGGRRGRAEGSGSVVMEVMGLQEMRIELVVKVVDESTGEETRRQAQPY</sequence>
<organism evidence="2">
    <name type="scientific">Amphimedon queenslandica</name>
    <name type="common">Sponge</name>
    <dbReference type="NCBI Taxonomy" id="400682"/>
    <lineage>
        <taxon>Eukaryota</taxon>
        <taxon>Metazoa</taxon>
        <taxon>Porifera</taxon>
        <taxon>Demospongiae</taxon>
        <taxon>Heteroscleromorpha</taxon>
        <taxon>Haplosclerida</taxon>
        <taxon>Niphatidae</taxon>
        <taxon>Amphimedon</taxon>
    </lineage>
</organism>
<reference evidence="2" key="1">
    <citation type="submission" date="2017-05" db="UniProtKB">
        <authorList>
            <consortium name="EnsemblMetazoa"/>
        </authorList>
    </citation>
    <scope>IDENTIFICATION</scope>
</reference>
<proteinExistence type="predicted"/>